<proteinExistence type="predicted"/>
<dbReference type="EMBL" id="JAVHJO010000003">
    <property type="protein sequence ID" value="KAK6541612.1"/>
    <property type="molecule type" value="Genomic_DNA"/>
</dbReference>
<dbReference type="PANTHER" id="PTHR39603">
    <property type="entry name" value="CYANOVIRIN-N DOMAIN-CONTAINING PROTEIN"/>
    <property type="match status" value="1"/>
</dbReference>
<name>A0AAV9XL22_9PEZI</name>
<reference evidence="2 3" key="1">
    <citation type="submission" date="2019-10" db="EMBL/GenBank/DDBJ databases">
        <authorList>
            <person name="Palmer J.M."/>
        </authorList>
    </citation>
    <scope>NUCLEOTIDE SEQUENCE [LARGE SCALE GENOMIC DNA]</scope>
    <source>
        <strain evidence="2 3">TWF694</strain>
    </source>
</reference>
<sequence>MIGFTKTAISLTAVLSLFAGALAAPAEKDYASLIETGPGMPTVAELGLTNKDLTKPFPKSALAARDALEKRYTPSCWGPPKCSYGDALACYNYLNSLGTRDCQVTGSIQMCKMGHCAWDARTLNGGFATSHCSDAAKGGHWVLDNCTNGGQTAGSNAAFNNGNLVVDVIGRK</sequence>
<keyword evidence="3" id="KW-1185">Reference proteome</keyword>
<evidence type="ECO:0000256" key="1">
    <source>
        <dbReference type="SAM" id="SignalP"/>
    </source>
</evidence>
<feature type="chain" id="PRO_5043956631" evidence="1">
    <location>
        <begin position="24"/>
        <end position="172"/>
    </location>
</feature>
<accession>A0AAV9XL22</accession>
<evidence type="ECO:0000313" key="2">
    <source>
        <dbReference type="EMBL" id="KAK6541612.1"/>
    </source>
</evidence>
<keyword evidence="1" id="KW-0732">Signal</keyword>
<dbReference type="PANTHER" id="PTHR39603:SF1">
    <property type="entry name" value="CYANOVIRIN-N DOMAIN-CONTAINING PROTEIN"/>
    <property type="match status" value="1"/>
</dbReference>
<gene>
    <name evidence="2" type="ORF">TWF694_007412</name>
</gene>
<comment type="caution">
    <text evidence="2">The sequence shown here is derived from an EMBL/GenBank/DDBJ whole genome shotgun (WGS) entry which is preliminary data.</text>
</comment>
<dbReference type="AlphaFoldDB" id="A0AAV9XL22"/>
<feature type="signal peptide" evidence="1">
    <location>
        <begin position="1"/>
        <end position="23"/>
    </location>
</feature>
<protein>
    <submittedName>
        <fullName evidence="2">Uncharacterized protein</fullName>
    </submittedName>
</protein>
<organism evidence="2 3">
    <name type="scientific">Orbilia ellipsospora</name>
    <dbReference type="NCBI Taxonomy" id="2528407"/>
    <lineage>
        <taxon>Eukaryota</taxon>
        <taxon>Fungi</taxon>
        <taxon>Dikarya</taxon>
        <taxon>Ascomycota</taxon>
        <taxon>Pezizomycotina</taxon>
        <taxon>Orbiliomycetes</taxon>
        <taxon>Orbiliales</taxon>
        <taxon>Orbiliaceae</taxon>
        <taxon>Orbilia</taxon>
    </lineage>
</organism>
<dbReference type="Proteomes" id="UP001365542">
    <property type="component" value="Unassembled WGS sequence"/>
</dbReference>
<evidence type="ECO:0000313" key="3">
    <source>
        <dbReference type="Proteomes" id="UP001365542"/>
    </source>
</evidence>